<reference evidence="1" key="1">
    <citation type="submission" date="2019-12" db="EMBL/GenBank/DDBJ databases">
        <title>Genome sequencing and annotation of Brassica cretica.</title>
        <authorList>
            <person name="Studholme D.J."/>
            <person name="Sarris P.F."/>
        </authorList>
    </citation>
    <scope>NUCLEOTIDE SEQUENCE</scope>
    <source>
        <strain evidence="1">PFS-001/15</strain>
        <tissue evidence="1">Leaf</tissue>
    </source>
</reference>
<organism evidence="1 2">
    <name type="scientific">Brassica cretica</name>
    <name type="common">Mustard</name>
    <dbReference type="NCBI Taxonomy" id="69181"/>
    <lineage>
        <taxon>Eukaryota</taxon>
        <taxon>Viridiplantae</taxon>
        <taxon>Streptophyta</taxon>
        <taxon>Embryophyta</taxon>
        <taxon>Tracheophyta</taxon>
        <taxon>Spermatophyta</taxon>
        <taxon>Magnoliopsida</taxon>
        <taxon>eudicotyledons</taxon>
        <taxon>Gunneridae</taxon>
        <taxon>Pentapetalae</taxon>
        <taxon>rosids</taxon>
        <taxon>malvids</taxon>
        <taxon>Brassicales</taxon>
        <taxon>Brassicaceae</taxon>
        <taxon>Brassiceae</taxon>
        <taxon>Brassica</taxon>
    </lineage>
</organism>
<dbReference type="Proteomes" id="UP000712281">
    <property type="component" value="Unassembled WGS sequence"/>
</dbReference>
<evidence type="ECO:0000313" key="1">
    <source>
        <dbReference type="EMBL" id="KAF2580783.1"/>
    </source>
</evidence>
<proteinExistence type="predicted"/>
<comment type="caution">
    <text evidence="1">The sequence shown here is derived from an EMBL/GenBank/DDBJ whole genome shotgun (WGS) entry which is preliminary data.</text>
</comment>
<dbReference type="AlphaFoldDB" id="A0A8S9JGW4"/>
<protein>
    <submittedName>
        <fullName evidence="1">Uncharacterized protein</fullName>
    </submittedName>
</protein>
<dbReference type="EMBL" id="QGKW02001660">
    <property type="protein sequence ID" value="KAF2580783.1"/>
    <property type="molecule type" value="Genomic_DNA"/>
</dbReference>
<gene>
    <name evidence="1" type="ORF">F2Q68_00001239</name>
</gene>
<name>A0A8S9JGW4_BRACR</name>
<evidence type="ECO:0000313" key="2">
    <source>
        <dbReference type="Proteomes" id="UP000712281"/>
    </source>
</evidence>
<accession>A0A8S9JGW4</accession>
<sequence length="80" mass="8562">MALEETEALDDLDLQESSPLPLLKLDPEKMTALKSTGSSIDLFSTAPCVSFEPGAQQPNGLRLIQPVLAIHEELQLGVCG</sequence>